<sequence>MVAIVGIATYFSDWMQMFLFVCYPLTWILSRSQWQGLAWTWLLTVSVGLGLYSASGKNFSEVLGYSVVVGAFSSAMGLWISAIFHWGQEREEMRHAIEASRDRELEAARTLAIREQHEHMAREVHDTLAQGFVSVIALSQAAQPLTESVLTDSTTEKIRDRLDQIEEVARENLEEARALIQAWKPPSLAEGDLKAAVERLVTSATKRSDITFNLTIRGDEALSTEDEVTVLRILQELTSNVTRHSQANTVTIEVCIATGSCIMTVEDDGIGIAGNPEGTGLQGVRQRARISGGHTTIESPDNGGTRVRVVLPREAP</sequence>
<dbReference type="EC" id="2.7.13.3" evidence="2"/>
<evidence type="ECO:0000256" key="2">
    <source>
        <dbReference type="ARBA" id="ARBA00012438"/>
    </source>
</evidence>
<dbReference type="AlphaFoldDB" id="A0A6N7W6T6"/>
<keyword evidence="9" id="KW-0812">Transmembrane</keyword>
<dbReference type="PANTHER" id="PTHR24421:SF10">
    <property type="entry name" value="NITRATE_NITRITE SENSOR PROTEIN NARQ"/>
    <property type="match status" value="1"/>
</dbReference>
<dbReference type="SUPFAM" id="SSF55874">
    <property type="entry name" value="ATPase domain of HSP90 chaperone/DNA topoisomerase II/histidine kinase"/>
    <property type="match status" value="1"/>
</dbReference>
<keyword evidence="6 11" id="KW-0418">Kinase</keyword>
<evidence type="ECO:0000256" key="1">
    <source>
        <dbReference type="ARBA" id="ARBA00000085"/>
    </source>
</evidence>
<protein>
    <recommendedName>
        <fullName evidence="2">histidine kinase</fullName>
        <ecNumber evidence="2">2.7.13.3</ecNumber>
    </recommendedName>
</protein>
<keyword evidence="9" id="KW-1133">Transmembrane helix</keyword>
<evidence type="ECO:0000256" key="3">
    <source>
        <dbReference type="ARBA" id="ARBA00022553"/>
    </source>
</evidence>
<keyword evidence="8" id="KW-0902">Two-component regulatory system</keyword>
<dbReference type="InterPro" id="IPR011712">
    <property type="entry name" value="Sig_transdc_His_kin_sub3_dim/P"/>
</dbReference>
<evidence type="ECO:0000256" key="7">
    <source>
        <dbReference type="ARBA" id="ARBA00022840"/>
    </source>
</evidence>
<feature type="transmembrane region" description="Helical" evidence="9">
    <location>
        <begin position="62"/>
        <end position="84"/>
    </location>
</feature>
<keyword evidence="3" id="KW-0597">Phosphoprotein</keyword>
<comment type="catalytic activity">
    <reaction evidence="1">
        <text>ATP + protein L-histidine = ADP + protein N-phospho-L-histidine.</text>
        <dbReference type="EC" id="2.7.13.3"/>
    </reaction>
</comment>
<name>A0A6N7W6T6_9ACTO</name>
<evidence type="ECO:0000256" key="9">
    <source>
        <dbReference type="SAM" id="Phobius"/>
    </source>
</evidence>
<feature type="transmembrane region" description="Helical" evidence="9">
    <location>
        <begin position="14"/>
        <end position="30"/>
    </location>
</feature>
<evidence type="ECO:0000256" key="5">
    <source>
        <dbReference type="ARBA" id="ARBA00022741"/>
    </source>
</evidence>
<dbReference type="InterPro" id="IPR005467">
    <property type="entry name" value="His_kinase_dom"/>
</dbReference>
<dbReference type="GO" id="GO:0000155">
    <property type="term" value="F:phosphorelay sensor kinase activity"/>
    <property type="evidence" value="ECO:0007669"/>
    <property type="project" value="InterPro"/>
</dbReference>
<evidence type="ECO:0000256" key="6">
    <source>
        <dbReference type="ARBA" id="ARBA00022777"/>
    </source>
</evidence>
<feature type="domain" description="Histidine kinase" evidence="10">
    <location>
        <begin position="119"/>
        <end position="315"/>
    </location>
</feature>
<dbReference type="InterPro" id="IPR017205">
    <property type="entry name" value="Sig_transdc_His_kinase_ChrS"/>
</dbReference>
<keyword evidence="9" id="KW-0472">Membrane</keyword>
<dbReference type="GO" id="GO:0016020">
    <property type="term" value="C:membrane"/>
    <property type="evidence" value="ECO:0007669"/>
    <property type="project" value="InterPro"/>
</dbReference>
<dbReference type="RefSeq" id="WP_154544314.1">
    <property type="nucleotide sequence ID" value="NZ_VULO01000005.1"/>
</dbReference>
<dbReference type="PANTHER" id="PTHR24421">
    <property type="entry name" value="NITRATE/NITRITE SENSOR PROTEIN NARX-RELATED"/>
    <property type="match status" value="1"/>
</dbReference>
<evidence type="ECO:0000313" key="11">
    <source>
        <dbReference type="EMBL" id="MSS84203.1"/>
    </source>
</evidence>
<dbReference type="InterPro" id="IPR050482">
    <property type="entry name" value="Sensor_HK_TwoCompSys"/>
</dbReference>
<comment type="caution">
    <text evidence="11">The sequence shown here is derived from an EMBL/GenBank/DDBJ whole genome shotgun (WGS) entry which is preliminary data.</text>
</comment>
<dbReference type="Pfam" id="PF07730">
    <property type="entry name" value="HisKA_3"/>
    <property type="match status" value="1"/>
</dbReference>
<evidence type="ECO:0000256" key="4">
    <source>
        <dbReference type="ARBA" id="ARBA00022679"/>
    </source>
</evidence>
<dbReference type="InterPro" id="IPR036890">
    <property type="entry name" value="HATPase_C_sf"/>
</dbReference>
<dbReference type="PIRSF" id="PIRSF037434">
    <property type="entry name" value="STHK_ChrS"/>
    <property type="match status" value="1"/>
</dbReference>
<dbReference type="InterPro" id="IPR003594">
    <property type="entry name" value="HATPase_dom"/>
</dbReference>
<evidence type="ECO:0000256" key="8">
    <source>
        <dbReference type="ARBA" id="ARBA00023012"/>
    </source>
</evidence>
<dbReference type="SMART" id="SM00387">
    <property type="entry name" value="HATPase_c"/>
    <property type="match status" value="1"/>
</dbReference>
<feature type="transmembrane region" description="Helical" evidence="9">
    <location>
        <begin position="37"/>
        <end position="56"/>
    </location>
</feature>
<dbReference type="GO" id="GO:0046983">
    <property type="term" value="F:protein dimerization activity"/>
    <property type="evidence" value="ECO:0007669"/>
    <property type="project" value="InterPro"/>
</dbReference>
<keyword evidence="12" id="KW-1185">Reference proteome</keyword>
<dbReference type="Gene3D" id="3.30.565.10">
    <property type="entry name" value="Histidine kinase-like ATPase, C-terminal domain"/>
    <property type="match status" value="1"/>
</dbReference>
<accession>A0A6N7W6T6</accession>
<dbReference type="PROSITE" id="PS50109">
    <property type="entry name" value="HIS_KIN"/>
    <property type="match status" value="1"/>
</dbReference>
<gene>
    <name evidence="11" type="ORF">FYJ24_05370</name>
</gene>
<evidence type="ECO:0000259" key="10">
    <source>
        <dbReference type="PROSITE" id="PS50109"/>
    </source>
</evidence>
<dbReference type="EMBL" id="VULO01000005">
    <property type="protein sequence ID" value="MSS84203.1"/>
    <property type="molecule type" value="Genomic_DNA"/>
</dbReference>
<reference evidence="11 12" key="1">
    <citation type="submission" date="2019-08" db="EMBL/GenBank/DDBJ databases">
        <title>In-depth cultivation of the pig gut microbiome towards novel bacterial diversity and tailored functional studies.</title>
        <authorList>
            <person name="Wylensek D."/>
            <person name="Hitch T.C.A."/>
            <person name="Clavel T."/>
        </authorList>
    </citation>
    <scope>NUCLEOTIDE SEQUENCE [LARGE SCALE GENOMIC DNA]</scope>
    <source>
        <strain evidence="11 12">WB03_NA08</strain>
    </source>
</reference>
<keyword evidence="4" id="KW-0808">Transferase</keyword>
<dbReference type="Pfam" id="PF02518">
    <property type="entry name" value="HATPase_c"/>
    <property type="match status" value="1"/>
</dbReference>
<dbReference type="GO" id="GO:0005524">
    <property type="term" value="F:ATP binding"/>
    <property type="evidence" value="ECO:0007669"/>
    <property type="project" value="UniProtKB-KW"/>
</dbReference>
<keyword evidence="5" id="KW-0547">Nucleotide-binding</keyword>
<dbReference type="Gene3D" id="1.20.5.1930">
    <property type="match status" value="1"/>
</dbReference>
<evidence type="ECO:0000313" key="12">
    <source>
        <dbReference type="Proteomes" id="UP000470875"/>
    </source>
</evidence>
<dbReference type="Proteomes" id="UP000470875">
    <property type="component" value="Unassembled WGS sequence"/>
</dbReference>
<organism evidence="11 12">
    <name type="scientific">Scrofimicrobium canadense</name>
    <dbReference type="NCBI Taxonomy" id="2652290"/>
    <lineage>
        <taxon>Bacteria</taxon>
        <taxon>Bacillati</taxon>
        <taxon>Actinomycetota</taxon>
        <taxon>Actinomycetes</taxon>
        <taxon>Actinomycetales</taxon>
        <taxon>Actinomycetaceae</taxon>
        <taxon>Scrofimicrobium</taxon>
    </lineage>
</organism>
<dbReference type="CDD" id="cd16917">
    <property type="entry name" value="HATPase_UhpB-NarQ-NarX-like"/>
    <property type="match status" value="1"/>
</dbReference>
<keyword evidence="7" id="KW-0067">ATP-binding</keyword>
<proteinExistence type="predicted"/>